<organism evidence="3 4">
    <name type="scientific">Romanomermis culicivorax</name>
    <name type="common">Nematode worm</name>
    <dbReference type="NCBI Taxonomy" id="13658"/>
    <lineage>
        <taxon>Eukaryota</taxon>
        <taxon>Metazoa</taxon>
        <taxon>Ecdysozoa</taxon>
        <taxon>Nematoda</taxon>
        <taxon>Enoplea</taxon>
        <taxon>Dorylaimia</taxon>
        <taxon>Mermithida</taxon>
        <taxon>Mermithoidea</taxon>
        <taxon>Mermithidae</taxon>
        <taxon>Romanomermis</taxon>
    </lineage>
</organism>
<feature type="compositionally biased region" description="Polar residues" evidence="1">
    <location>
        <begin position="1"/>
        <end position="12"/>
    </location>
</feature>
<dbReference type="InterPro" id="IPR035892">
    <property type="entry name" value="C2_domain_sf"/>
</dbReference>
<dbReference type="InterPro" id="IPR000008">
    <property type="entry name" value="C2_dom"/>
</dbReference>
<dbReference type="Proteomes" id="UP000887565">
    <property type="component" value="Unplaced"/>
</dbReference>
<proteinExistence type="predicted"/>
<evidence type="ECO:0000313" key="3">
    <source>
        <dbReference type="Proteomes" id="UP000887565"/>
    </source>
</evidence>
<dbReference type="Pfam" id="PF00168">
    <property type="entry name" value="C2"/>
    <property type="match status" value="1"/>
</dbReference>
<accession>A0A915IW11</accession>
<dbReference type="PANTHER" id="PTHR46848:SF1">
    <property type="entry name" value="REGULATOR OF G-PROTEIN SIGNALING 3"/>
    <property type="match status" value="1"/>
</dbReference>
<feature type="compositionally biased region" description="Pro residues" evidence="1">
    <location>
        <begin position="31"/>
        <end position="41"/>
    </location>
</feature>
<dbReference type="SMART" id="SM00239">
    <property type="entry name" value="C2"/>
    <property type="match status" value="1"/>
</dbReference>
<dbReference type="GO" id="GO:0005886">
    <property type="term" value="C:plasma membrane"/>
    <property type="evidence" value="ECO:0007669"/>
    <property type="project" value="TreeGrafter"/>
</dbReference>
<evidence type="ECO:0000313" key="4">
    <source>
        <dbReference type="WBParaSite" id="nRc.2.0.1.t17590-RA"/>
    </source>
</evidence>
<dbReference type="SUPFAM" id="SSF49562">
    <property type="entry name" value="C2 domain (Calcium/lipid-binding domain, CaLB)"/>
    <property type="match status" value="1"/>
</dbReference>
<keyword evidence="3" id="KW-1185">Reference proteome</keyword>
<dbReference type="PROSITE" id="PS50004">
    <property type="entry name" value="C2"/>
    <property type="match status" value="1"/>
</dbReference>
<feature type="region of interest" description="Disordered" evidence="1">
    <location>
        <begin position="1"/>
        <end position="72"/>
    </location>
</feature>
<dbReference type="AlphaFoldDB" id="A0A915IW11"/>
<dbReference type="PANTHER" id="PTHR46848">
    <property type="entry name" value="REGULATOR OF G-PROTEIN SIGNALING 3"/>
    <property type="match status" value="1"/>
</dbReference>
<reference evidence="4" key="1">
    <citation type="submission" date="2022-11" db="UniProtKB">
        <authorList>
            <consortium name="WormBaseParasite"/>
        </authorList>
    </citation>
    <scope>IDENTIFICATION</scope>
</reference>
<feature type="domain" description="C2" evidence="2">
    <location>
        <begin position="94"/>
        <end position="219"/>
    </location>
</feature>
<dbReference type="GO" id="GO:0005634">
    <property type="term" value="C:nucleus"/>
    <property type="evidence" value="ECO:0007669"/>
    <property type="project" value="TreeGrafter"/>
</dbReference>
<name>A0A915IW11_ROMCU</name>
<evidence type="ECO:0000256" key="1">
    <source>
        <dbReference type="SAM" id="MobiDB-lite"/>
    </source>
</evidence>
<evidence type="ECO:0000259" key="2">
    <source>
        <dbReference type="PROSITE" id="PS50004"/>
    </source>
</evidence>
<sequence>MISRSASPTNVNNKKRYRDENDDYATKSATAPPPPPSPSPNKFPKTNPRFKAPATFSSSSTSSAGGEEKPSTAAMNENANKMRRLLHGLKHFGIKGELYISLLLQRRLLTITIDQARNLIPPDGSSCCNCYVRVCLVPDDEKRTQCKTEQVCFSNKPVYNQTFTIELLPEDRDKRILISMWHRPTSFERSQIDGWYFLLSPSYGKYKHLAVHKVTMLTFYGSLEGNNNNNNNEEDEFTTTTKATTTPVTTKKFLGCCSPNFSTTNQMRTTTKRQRVNLMIAALVE</sequence>
<dbReference type="WBParaSite" id="nRc.2.0.1.t17590-RA">
    <property type="protein sequence ID" value="nRc.2.0.1.t17590-RA"/>
    <property type="gene ID" value="nRc.2.0.1.g17590"/>
</dbReference>
<protein>
    <submittedName>
        <fullName evidence="4">C2 domain-containing protein</fullName>
    </submittedName>
</protein>
<dbReference type="Gene3D" id="2.60.40.150">
    <property type="entry name" value="C2 domain"/>
    <property type="match status" value="1"/>
</dbReference>